<dbReference type="NCBIfam" id="TIGR01448">
    <property type="entry name" value="recD_rel"/>
    <property type="match status" value="1"/>
</dbReference>
<accession>A0ABW2Q0S9</accession>
<dbReference type="HAMAP" id="MF_01488">
    <property type="entry name" value="RecD2"/>
    <property type="match status" value="1"/>
</dbReference>
<dbReference type="Pfam" id="PF23139">
    <property type="entry name" value="OB_YrrC"/>
    <property type="match status" value="1"/>
</dbReference>
<keyword evidence="3" id="KW-0347">Helicase</keyword>
<feature type="binding site" evidence="3">
    <location>
        <begin position="368"/>
        <end position="372"/>
    </location>
    <ligand>
        <name>ATP</name>
        <dbReference type="ChEBI" id="CHEBI:30616"/>
    </ligand>
</feature>
<sequence length="771" mass="86919">MADQSSLDLFQDDQKYIKGIPLHIIFQNESNAYTVMRVKINETNEQIDEKEIIVIGYFPMIHMHEVYHFTGSIKVHPKYGKQYEVHQYRKLLPQSKAGMVQYLSGDLFPGIGGKTAERIIDTLGENAVSKILDDPNCLDKVPKLSEEKARLLYETLIQHQGLEKIMVALSDYGFGSQLSMKIYQTYGDMTLEIIHDNPYQLVTDVEGIGFHRADELGKALGISGNHPDRIQAACLYWLNEKAMDEGHVFMPYEEMIGEVQKLITKPEEPIDEMDIIREIDSLEEEGKLILEENEVYLPSLYYAEKGIVTSIKKLTEQTDFQEEFSESEFLSALGDLEERLNIQYSITQKEAIKQAIHSPIMLLTGGPGTGKTTVIKGIVEVYADLHGVSLNPKDYKDDPFPVLLVAPTGRAAKRMSESTGLPAVTIHRLLGWKGGGSGYEHDEENPIEGSLLIVDEMSMVDIWLANQLFKSLPETIQVIIVGDEDQLPSVGPGQVLKDFLSSDVIPTIELQNIYRQSEGSSIIDLAHAIKEGNIPEDLQNAKDDRRFFTCRQNQIIDVIGQVCENAHKKGYTTKDIQVLAPMYRGNAGIEAINESLQNLFNPPSDQKRSLTFGDRIYRIGDKVLQLVNNPEEHVFNGDIGEIVAIIMAKETADHEDMLVVSFDGIEVTYLKRDLNQITLAYCCSIHKSQGSEFPIVVLPVVKGYHRMLRRNLIYTAITRSKSYLIMCGDINAFSYAVERSDVDLRHSKLSQKLKERINPESDESTIDDHIV</sequence>
<dbReference type="EC" id="5.6.2.3" evidence="3"/>
<dbReference type="PANTHER" id="PTHR43788">
    <property type="entry name" value="DNA2/NAM7 HELICASE FAMILY MEMBER"/>
    <property type="match status" value="1"/>
</dbReference>
<dbReference type="Pfam" id="PF14490">
    <property type="entry name" value="HHH_RecD2"/>
    <property type="match status" value="1"/>
</dbReference>
<keyword evidence="6" id="KW-1185">Reference proteome</keyword>
<dbReference type="InterPro" id="IPR003593">
    <property type="entry name" value="AAA+_ATPase"/>
</dbReference>
<dbReference type="InterPro" id="IPR027417">
    <property type="entry name" value="P-loop_NTPase"/>
</dbReference>
<organism evidence="5 6">
    <name type="scientific">Scopulibacillus cellulosilyticus</name>
    <dbReference type="NCBI Taxonomy" id="2665665"/>
    <lineage>
        <taxon>Bacteria</taxon>
        <taxon>Bacillati</taxon>
        <taxon>Bacillota</taxon>
        <taxon>Bacilli</taxon>
        <taxon>Bacillales</taxon>
        <taxon>Sporolactobacillaceae</taxon>
        <taxon>Scopulibacillus</taxon>
    </lineage>
</organism>
<dbReference type="Pfam" id="PF13245">
    <property type="entry name" value="AAA_19"/>
    <property type="match status" value="1"/>
</dbReference>
<dbReference type="SUPFAM" id="SSF52540">
    <property type="entry name" value="P-loop containing nucleoside triphosphate hydrolases"/>
    <property type="match status" value="1"/>
</dbReference>
<proteinExistence type="inferred from homology"/>
<dbReference type="Pfam" id="PF13538">
    <property type="entry name" value="UvrD_C_2"/>
    <property type="match status" value="1"/>
</dbReference>
<protein>
    <recommendedName>
        <fullName evidence="3">ATP-dependent RecD2 DNA helicase</fullName>
        <ecNumber evidence="3">5.6.2.3</ecNumber>
    </recommendedName>
    <alternativeName>
        <fullName evidence="3">DNA 5'-3' helicase subunit RecD2</fullName>
    </alternativeName>
</protein>
<dbReference type="CDD" id="cd17933">
    <property type="entry name" value="DEXSc_RecD-like"/>
    <property type="match status" value="1"/>
</dbReference>
<dbReference type="Gene3D" id="3.40.50.300">
    <property type="entry name" value="P-loop containing nucleotide triphosphate hydrolases"/>
    <property type="match status" value="2"/>
</dbReference>
<dbReference type="Gene3D" id="1.10.10.2220">
    <property type="match status" value="1"/>
</dbReference>
<dbReference type="Pfam" id="PF18335">
    <property type="entry name" value="SH3_13"/>
    <property type="match status" value="1"/>
</dbReference>
<gene>
    <name evidence="3" type="primary">recD2</name>
    <name evidence="5" type="ORF">ACFQRG_09680</name>
</gene>
<dbReference type="InterPro" id="IPR050534">
    <property type="entry name" value="Coronavir_polyprotein_1ab"/>
</dbReference>
<dbReference type="EMBL" id="JBHTCO010000011">
    <property type="protein sequence ID" value="MFC7393233.1"/>
    <property type="molecule type" value="Genomic_DNA"/>
</dbReference>
<dbReference type="PANTHER" id="PTHR43788:SF6">
    <property type="entry name" value="DNA HELICASE B"/>
    <property type="match status" value="1"/>
</dbReference>
<evidence type="ECO:0000259" key="4">
    <source>
        <dbReference type="SMART" id="SM00382"/>
    </source>
</evidence>
<keyword evidence="3" id="KW-0238">DNA-binding</keyword>
<dbReference type="CDD" id="cd18809">
    <property type="entry name" value="SF1_C_RecD"/>
    <property type="match status" value="1"/>
</dbReference>
<keyword evidence="3" id="KW-0413">Isomerase</keyword>
<evidence type="ECO:0000313" key="6">
    <source>
        <dbReference type="Proteomes" id="UP001596505"/>
    </source>
</evidence>
<evidence type="ECO:0000313" key="5">
    <source>
        <dbReference type="EMBL" id="MFC7393233.1"/>
    </source>
</evidence>
<dbReference type="InterPro" id="IPR027785">
    <property type="entry name" value="UvrD-like_helicase_C"/>
</dbReference>
<comment type="similarity">
    <text evidence="3">Belongs to the RecD family. RecD2 subfamily.</text>
</comment>
<name>A0ABW2Q0S9_9BACL</name>
<dbReference type="SMART" id="SM00382">
    <property type="entry name" value="AAA"/>
    <property type="match status" value="1"/>
</dbReference>
<dbReference type="InterPro" id="IPR055446">
    <property type="entry name" value="RecD2_N_OB"/>
</dbReference>
<dbReference type="InterPro" id="IPR029493">
    <property type="entry name" value="RecD2-like_HHH"/>
</dbReference>
<keyword evidence="1 3" id="KW-0547">Nucleotide-binding</keyword>
<keyword evidence="2 3" id="KW-0067">ATP-binding</keyword>
<evidence type="ECO:0000256" key="2">
    <source>
        <dbReference type="ARBA" id="ARBA00022840"/>
    </source>
</evidence>
<dbReference type="InterPro" id="IPR041451">
    <property type="entry name" value="RecD2_SH13"/>
</dbReference>
<evidence type="ECO:0000256" key="3">
    <source>
        <dbReference type="HAMAP-Rule" id="MF_01488"/>
    </source>
</evidence>
<comment type="function">
    <text evidence="3">DNA-dependent ATPase and ATP-dependent 5'-3' DNA helicase. Has no activity on blunt DNA or DNA with 3'-overhangs, requires at least 10 bases of 5'-ssDNA for helicase activity.</text>
</comment>
<evidence type="ECO:0000256" key="1">
    <source>
        <dbReference type="ARBA" id="ARBA00022741"/>
    </source>
</evidence>
<dbReference type="InterPro" id="IPR006345">
    <property type="entry name" value="RecD2"/>
</dbReference>
<reference evidence="6" key="1">
    <citation type="journal article" date="2019" name="Int. J. Syst. Evol. Microbiol.">
        <title>The Global Catalogue of Microorganisms (GCM) 10K type strain sequencing project: providing services to taxonomists for standard genome sequencing and annotation.</title>
        <authorList>
            <consortium name="The Broad Institute Genomics Platform"/>
            <consortium name="The Broad Institute Genome Sequencing Center for Infectious Disease"/>
            <person name="Wu L."/>
            <person name="Ma J."/>
        </authorList>
    </citation>
    <scope>NUCLEOTIDE SEQUENCE [LARGE SCALE GENOMIC DNA]</scope>
    <source>
        <strain evidence="6">CGMCC 1.16305</strain>
    </source>
</reference>
<dbReference type="Gene3D" id="2.30.30.940">
    <property type="match status" value="1"/>
</dbReference>
<feature type="domain" description="AAA+ ATPase" evidence="4">
    <location>
        <begin position="357"/>
        <end position="518"/>
    </location>
</feature>
<dbReference type="RefSeq" id="WP_380965694.1">
    <property type="nucleotide sequence ID" value="NZ_JBHTCO010000011.1"/>
</dbReference>
<comment type="caution">
    <text evidence="5">The sequence shown here is derived from an EMBL/GenBank/DDBJ whole genome shotgun (WGS) entry which is preliminary data.</text>
</comment>
<dbReference type="Proteomes" id="UP001596505">
    <property type="component" value="Unassembled WGS sequence"/>
</dbReference>
<keyword evidence="3" id="KW-0378">Hydrolase</keyword>
<comment type="catalytic activity">
    <reaction evidence="3">
        <text>ATP + H2O = ADP + phosphate + H(+)</text>
        <dbReference type="Rhea" id="RHEA:13065"/>
        <dbReference type="ChEBI" id="CHEBI:15377"/>
        <dbReference type="ChEBI" id="CHEBI:15378"/>
        <dbReference type="ChEBI" id="CHEBI:30616"/>
        <dbReference type="ChEBI" id="CHEBI:43474"/>
        <dbReference type="ChEBI" id="CHEBI:456216"/>
        <dbReference type="EC" id="5.6.2.3"/>
    </reaction>
</comment>